<evidence type="ECO:0000313" key="1">
    <source>
        <dbReference type="EMBL" id="MBB2968269.1"/>
    </source>
</evidence>
<dbReference type="AlphaFoldDB" id="A0A7W4UXW5"/>
<dbReference type="Proteomes" id="UP000538196">
    <property type="component" value="Unassembled WGS sequence"/>
</dbReference>
<organism evidence="1 2">
    <name type="scientific">Leifsonia aquatica</name>
    <name type="common">Corynebacterium aquaticum</name>
    <dbReference type="NCBI Taxonomy" id="144185"/>
    <lineage>
        <taxon>Bacteria</taxon>
        <taxon>Bacillati</taxon>
        <taxon>Actinomycetota</taxon>
        <taxon>Actinomycetes</taxon>
        <taxon>Micrococcales</taxon>
        <taxon>Microbacteriaceae</taxon>
        <taxon>Leifsonia</taxon>
    </lineage>
</organism>
<reference evidence="1 2" key="1">
    <citation type="submission" date="2020-08" db="EMBL/GenBank/DDBJ databases">
        <title>Sequencing the genomes of 1000 actinobacteria strains.</title>
        <authorList>
            <person name="Klenk H.-P."/>
        </authorList>
    </citation>
    <scope>NUCLEOTIDE SEQUENCE [LARGE SCALE GENOMIC DNA]</scope>
    <source>
        <strain evidence="1 2">DSM 20146</strain>
    </source>
</reference>
<evidence type="ECO:0000313" key="2">
    <source>
        <dbReference type="Proteomes" id="UP000538196"/>
    </source>
</evidence>
<protein>
    <submittedName>
        <fullName evidence="1">Uncharacterized protein</fullName>
    </submittedName>
</protein>
<dbReference type="RefSeq" id="WP_021763645.1">
    <property type="nucleotide sequence ID" value="NZ_JACHVP010000003.1"/>
</dbReference>
<keyword evidence="2" id="KW-1185">Reference proteome</keyword>
<proteinExistence type="predicted"/>
<gene>
    <name evidence="1" type="ORF">FHX33_003039</name>
</gene>
<comment type="caution">
    <text evidence="1">The sequence shown here is derived from an EMBL/GenBank/DDBJ whole genome shotgun (WGS) entry which is preliminary data.</text>
</comment>
<accession>A0A7W4UXW5</accession>
<dbReference type="EMBL" id="JACHVP010000003">
    <property type="protein sequence ID" value="MBB2968269.1"/>
    <property type="molecule type" value="Genomic_DNA"/>
</dbReference>
<sequence>MNACADLVSTAARLAAGSTSSRRFFIDLGAEVGGVGRGPFWFLDAARGGRNRLRGRGFQSHVDDGTDGQARHFAGIAAVAARIGARPTRWFALHVLRDPADSADGRLTDHALDLVRLTRTGEVNRGSVAEWIRTTICEPPR</sequence>
<name>A0A7W4UXW5_LEIAQ</name>